<comment type="caution">
    <text evidence="1">The sequence shown here is derived from an EMBL/GenBank/DDBJ whole genome shotgun (WGS) entry which is preliminary data.</text>
</comment>
<name>A0A0F9EQH3_9ZZZZ</name>
<reference evidence="1" key="1">
    <citation type="journal article" date="2015" name="Nature">
        <title>Complex archaea that bridge the gap between prokaryotes and eukaryotes.</title>
        <authorList>
            <person name="Spang A."/>
            <person name="Saw J.H."/>
            <person name="Jorgensen S.L."/>
            <person name="Zaremba-Niedzwiedzka K."/>
            <person name="Martijn J."/>
            <person name="Lind A.E."/>
            <person name="van Eijk R."/>
            <person name="Schleper C."/>
            <person name="Guy L."/>
            <person name="Ettema T.J."/>
        </authorList>
    </citation>
    <scope>NUCLEOTIDE SEQUENCE</scope>
</reference>
<evidence type="ECO:0000313" key="1">
    <source>
        <dbReference type="EMBL" id="KKL26133.1"/>
    </source>
</evidence>
<organism evidence="1">
    <name type="scientific">marine sediment metagenome</name>
    <dbReference type="NCBI Taxonomy" id="412755"/>
    <lineage>
        <taxon>unclassified sequences</taxon>
        <taxon>metagenomes</taxon>
        <taxon>ecological metagenomes</taxon>
    </lineage>
</organism>
<sequence length="500" mass="57457">MIQIKAFDTPETLLQIVPKTLQENIQFRMDFHQLLSSDESMQNIFLEMCFQKPQLYFNLCCFTFDPRKPRGYKNIPFLLRPAQSDVIDALKEHIDYGKDMLIDKSRDEGATELICKLFAFYWRFEPQCQLLMGSRKAEYVDKGVEITKGQLIGDHKCLMHKVIYGITHWPKWMQPNFYKTFLHLENMDNSAVIDGEATNENFGAGDRQKAVLVDEHGRIEHRMAAAIVDNLPDTTDCTIYNSTHFYGVGHPYNRLLSSTKISVVVLPWERNPVKNKGIYRSPDYDVIEIRDIEHYRSICPEAFDKIHSMEPFKLSEFERDLLTLPADLGRKLKNIKFIADGGDGNEGGWRSVWYDIEEKKRTRRGMAQNVDRNPMGAGDMFFAPAVLRRIGLETIQPARYRGEIQFRLTPQPEVRVKSTRFIKGGRGRFRWWGELINGRPDQSHNYMVCCDIARGTGSSNSVAQIIDVNTGEQVGIWVCPNTTPDAFADQAVAICKWCGG</sequence>
<protein>
    <submittedName>
        <fullName evidence="1">Uncharacterized protein</fullName>
    </submittedName>
</protein>
<dbReference type="Gene3D" id="3.30.420.240">
    <property type="match status" value="1"/>
</dbReference>
<dbReference type="InterPro" id="IPR027417">
    <property type="entry name" value="P-loop_NTPase"/>
</dbReference>
<dbReference type="EMBL" id="LAZR01035947">
    <property type="protein sequence ID" value="KKL26133.1"/>
    <property type="molecule type" value="Genomic_DNA"/>
</dbReference>
<gene>
    <name evidence="1" type="ORF">LCGC14_2398330</name>
</gene>
<feature type="non-terminal residue" evidence="1">
    <location>
        <position position="500"/>
    </location>
</feature>
<accession>A0A0F9EQH3</accession>
<dbReference type="AlphaFoldDB" id="A0A0F9EQH3"/>
<proteinExistence type="predicted"/>
<dbReference type="Gene3D" id="3.40.50.300">
    <property type="entry name" value="P-loop containing nucleotide triphosphate hydrolases"/>
    <property type="match status" value="1"/>
</dbReference>